<keyword evidence="2" id="KW-1185">Reference proteome</keyword>
<proteinExistence type="predicted"/>
<dbReference type="Proteomes" id="UP000765509">
    <property type="component" value="Unassembled WGS sequence"/>
</dbReference>
<reference evidence="1" key="1">
    <citation type="submission" date="2021-03" db="EMBL/GenBank/DDBJ databases">
        <title>Draft genome sequence of rust myrtle Austropuccinia psidii MF-1, a brazilian biotype.</title>
        <authorList>
            <person name="Quecine M.C."/>
            <person name="Pachon D.M.R."/>
            <person name="Bonatelli M.L."/>
            <person name="Correr F.H."/>
            <person name="Franceschini L.M."/>
            <person name="Leite T.F."/>
            <person name="Margarido G.R.A."/>
            <person name="Almeida C.A."/>
            <person name="Ferrarezi J.A."/>
            <person name="Labate C.A."/>
        </authorList>
    </citation>
    <scope>NUCLEOTIDE SEQUENCE</scope>
    <source>
        <strain evidence="1">MF-1</strain>
    </source>
</reference>
<protein>
    <submittedName>
        <fullName evidence="1">Uncharacterized protein</fullName>
    </submittedName>
</protein>
<comment type="caution">
    <text evidence="1">The sequence shown here is derived from an EMBL/GenBank/DDBJ whole genome shotgun (WGS) entry which is preliminary data.</text>
</comment>
<dbReference type="AlphaFoldDB" id="A0A9Q3FQ67"/>
<sequence>MQRNTYTPCVLLPDGPVNLLSVSQLCEHGLQISTKSNMMLVKQHNKIVAILCCEGNLFAMNIPTPTLDSITINNPDWYITLGHPNDNYIERMIKSGIIILETTLSHQRVKYAK</sequence>
<name>A0A9Q3FQ67_9BASI</name>
<dbReference type="EMBL" id="AVOT02046474">
    <property type="protein sequence ID" value="MBW0541790.1"/>
    <property type="molecule type" value="Genomic_DNA"/>
</dbReference>
<organism evidence="1 2">
    <name type="scientific">Austropuccinia psidii MF-1</name>
    <dbReference type="NCBI Taxonomy" id="1389203"/>
    <lineage>
        <taxon>Eukaryota</taxon>
        <taxon>Fungi</taxon>
        <taxon>Dikarya</taxon>
        <taxon>Basidiomycota</taxon>
        <taxon>Pucciniomycotina</taxon>
        <taxon>Pucciniomycetes</taxon>
        <taxon>Pucciniales</taxon>
        <taxon>Sphaerophragmiaceae</taxon>
        <taxon>Austropuccinia</taxon>
    </lineage>
</organism>
<gene>
    <name evidence="1" type="ORF">O181_081505</name>
</gene>
<evidence type="ECO:0000313" key="1">
    <source>
        <dbReference type="EMBL" id="MBW0541790.1"/>
    </source>
</evidence>
<accession>A0A9Q3FQ67</accession>
<evidence type="ECO:0000313" key="2">
    <source>
        <dbReference type="Proteomes" id="UP000765509"/>
    </source>
</evidence>